<accession>A0A9W6V4D8</accession>
<gene>
    <name evidence="3" type="ORF">Kpho02_69240</name>
</gene>
<proteinExistence type="predicted"/>
<dbReference type="GO" id="GO:0016791">
    <property type="term" value="F:phosphatase activity"/>
    <property type="evidence" value="ECO:0007669"/>
    <property type="project" value="TreeGrafter"/>
</dbReference>
<evidence type="ECO:0000313" key="3">
    <source>
        <dbReference type="EMBL" id="GLW74626.1"/>
    </source>
</evidence>
<dbReference type="EMBL" id="BSSA01000037">
    <property type="protein sequence ID" value="GLW74626.1"/>
    <property type="molecule type" value="Genomic_DNA"/>
</dbReference>
<dbReference type="InterPro" id="IPR036457">
    <property type="entry name" value="PPM-type-like_dom_sf"/>
</dbReference>
<dbReference type="InterPro" id="IPR052016">
    <property type="entry name" value="Bact_Sigma-Reg"/>
</dbReference>
<evidence type="ECO:0000313" key="4">
    <source>
        <dbReference type="Proteomes" id="UP001165041"/>
    </source>
</evidence>
<organism evidence="3 4">
    <name type="scientific">Kitasatospora phosalacinea</name>
    <dbReference type="NCBI Taxonomy" id="2065"/>
    <lineage>
        <taxon>Bacteria</taxon>
        <taxon>Bacillati</taxon>
        <taxon>Actinomycetota</taxon>
        <taxon>Actinomycetes</taxon>
        <taxon>Kitasatosporales</taxon>
        <taxon>Streptomycetaceae</taxon>
        <taxon>Kitasatospora</taxon>
    </lineage>
</organism>
<keyword evidence="1" id="KW-0378">Hydrolase</keyword>
<dbReference type="InterPro" id="IPR001932">
    <property type="entry name" value="PPM-type_phosphatase-like_dom"/>
</dbReference>
<dbReference type="Gene3D" id="3.60.40.10">
    <property type="entry name" value="PPM-type phosphatase domain"/>
    <property type="match status" value="1"/>
</dbReference>
<protein>
    <recommendedName>
        <fullName evidence="2">PPM-type phosphatase domain-containing protein</fullName>
    </recommendedName>
</protein>
<dbReference type="Pfam" id="PF07228">
    <property type="entry name" value="SpoIIE"/>
    <property type="match status" value="1"/>
</dbReference>
<dbReference type="Proteomes" id="UP001165041">
    <property type="component" value="Unassembled WGS sequence"/>
</dbReference>
<dbReference type="AlphaFoldDB" id="A0A9W6V4D8"/>
<sequence>MAVSGGGGRRRGGGAERPAGSGEHLLEVLLDRARELAPALIAPLVAEAVAGLGGREPALLLQDYGQSVLVPLSGGGLAGGPPLPIVGSAAGEAFLRGTAVEVPQDDGARVYLPLLDGGDEAGVLAFTLDAVGDGDRLPLRRLSALVADLLITRSGYTDLVFRARRLEPMSVAAEIQWSLLPPLSMSVPRVAVAGILEPAYQVAGDSFDYALDDDVLHVATLDAMGHGLDAATMATVAVGAYRHARRAGVGLAGIYACMDRAVAEQFGPDHFVTAQMMRLDTATGHLQWVNAGHPKPLLIRGGAVVGRLESATTLPVGFGGEQPVVSERELRHGDRVLCFTDGLVEERGAGGEQFGEEQLIDWVDRIERTGSGVRATVRALSHALKARRGGRTSDDATLFLIEWR</sequence>
<dbReference type="SUPFAM" id="SSF81606">
    <property type="entry name" value="PP2C-like"/>
    <property type="match status" value="1"/>
</dbReference>
<reference evidence="3" key="1">
    <citation type="submission" date="2023-02" db="EMBL/GenBank/DDBJ databases">
        <title>Kitasatospora phosalacinea NBRC 14627.</title>
        <authorList>
            <person name="Ichikawa N."/>
            <person name="Sato H."/>
            <person name="Tonouchi N."/>
        </authorList>
    </citation>
    <scope>NUCLEOTIDE SEQUENCE</scope>
    <source>
        <strain evidence="3">NBRC 14627</strain>
    </source>
</reference>
<feature type="domain" description="PPM-type phosphatase" evidence="2">
    <location>
        <begin position="187"/>
        <end position="403"/>
    </location>
</feature>
<comment type="caution">
    <text evidence="3">The sequence shown here is derived from an EMBL/GenBank/DDBJ whole genome shotgun (WGS) entry which is preliminary data.</text>
</comment>
<name>A0A9W6V4D8_9ACTN</name>
<dbReference type="SMART" id="SM00331">
    <property type="entry name" value="PP2C_SIG"/>
    <property type="match status" value="1"/>
</dbReference>
<dbReference type="PANTHER" id="PTHR43156">
    <property type="entry name" value="STAGE II SPORULATION PROTEIN E-RELATED"/>
    <property type="match status" value="1"/>
</dbReference>
<dbReference type="RefSeq" id="WP_285740201.1">
    <property type="nucleotide sequence ID" value="NZ_BSSA01000037.1"/>
</dbReference>
<dbReference type="PANTHER" id="PTHR43156:SF2">
    <property type="entry name" value="STAGE II SPORULATION PROTEIN E"/>
    <property type="match status" value="1"/>
</dbReference>
<evidence type="ECO:0000259" key="2">
    <source>
        <dbReference type="SMART" id="SM00331"/>
    </source>
</evidence>
<evidence type="ECO:0000256" key="1">
    <source>
        <dbReference type="ARBA" id="ARBA00022801"/>
    </source>
</evidence>